<dbReference type="PROSITE" id="PS50862">
    <property type="entry name" value="AA_TRNA_LIGASE_II"/>
    <property type="match status" value="1"/>
</dbReference>
<feature type="domain" description="Aminoacyl-transfer RNA synthetases class-II family profile" evidence="4">
    <location>
        <begin position="32"/>
        <end position="358"/>
    </location>
</feature>
<sequence>MTSRSGATRHWFDRTLHARRRPALLLRAKAVSSLRRFFEARGVLEVETPALQASPGLEPHLSAFATELAEPFETGRSTLYLHTSPEFAMKKLLCAGESDIFQLARVFRNEERSDTHHPEFTMLEWYRSGFSLSDLMDETEALVQAVARDVGVDTLTWNGHRVDPHQPWERLSAAGAFARIGLDLNAALEAGVRLSGRPMEPDPRPLAAAARDRGLALNSAEHDRFDDVFFRIFLEHIEPALGCERPTLLYGYPLCMAALSRPSQAEPGTCERFELYVGGLELANAFGELQDPQEHVRRFTADMDVREALYGTRYPIDGDFIAALEQGLPECSGIALGFDRLVMLLAGAATIDDVLWVPVCANPT</sequence>
<dbReference type="GO" id="GO:0006430">
    <property type="term" value="P:lysyl-tRNA aminoacylation"/>
    <property type="evidence" value="ECO:0007669"/>
    <property type="project" value="InterPro"/>
</dbReference>
<evidence type="ECO:0000259" key="4">
    <source>
        <dbReference type="PROSITE" id="PS50862"/>
    </source>
</evidence>
<comment type="caution">
    <text evidence="5">The sequence shown here is derived from an EMBL/GenBank/DDBJ whole genome shotgun (WGS) entry which is preliminary data.</text>
</comment>
<dbReference type="PRINTS" id="PR00982">
    <property type="entry name" value="TRNASYNTHLYS"/>
</dbReference>
<dbReference type="RefSeq" id="WP_192534035.1">
    <property type="nucleotide sequence ID" value="NZ_JACZHT010000003.1"/>
</dbReference>
<evidence type="ECO:0000313" key="6">
    <source>
        <dbReference type="Proteomes" id="UP000631034"/>
    </source>
</evidence>
<protein>
    <submittedName>
        <fullName evidence="5">EF-P lysine aminoacylase GenX</fullName>
    </submittedName>
</protein>
<dbReference type="PANTHER" id="PTHR42918:SF6">
    <property type="entry name" value="ELONGATION FACTOR P--(R)-BETA-LYSINE LIGASE"/>
    <property type="match status" value="1"/>
</dbReference>
<reference evidence="5" key="1">
    <citation type="submission" date="2020-10" db="EMBL/GenBank/DDBJ databases">
        <title>Genome sequence of the unusual species of purple photosynthetic bacteria, Phaeovibrio sulfidiphilus DSM 23193, type strain.</title>
        <authorList>
            <person name="Kyndt J.A."/>
            <person name="Meyer T.E."/>
        </authorList>
    </citation>
    <scope>NUCLEOTIDE SEQUENCE</scope>
    <source>
        <strain evidence="5">DSM 23193</strain>
    </source>
</reference>
<dbReference type="SUPFAM" id="SSF55681">
    <property type="entry name" value="Class II aaRS and biotin synthetases"/>
    <property type="match status" value="1"/>
</dbReference>
<keyword evidence="1" id="KW-0436">Ligase</keyword>
<evidence type="ECO:0000256" key="3">
    <source>
        <dbReference type="ARBA" id="ARBA00022840"/>
    </source>
</evidence>
<gene>
    <name evidence="5" type="primary">genX</name>
    <name evidence="5" type="ORF">IHV25_05110</name>
</gene>
<keyword evidence="6" id="KW-1185">Reference proteome</keyword>
<proteinExistence type="predicted"/>
<dbReference type="Pfam" id="PF00152">
    <property type="entry name" value="tRNA-synt_2"/>
    <property type="match status" value="1"/>
</dbReference>
<dbReference type="GO" id="GO:0000049">
    <property type="term" value="F:tRNA binding"/>
    <property type="evidence" value="ECO:0007669"/>
    <property type="project" value="TreeGrafter"/>
</dbReference>
<dbReference type="NCBIfam" id="NF006828">
    <property type="entry name" value="PRK09350.1"/>
    <property type="match status" value="1"/>
</dbReference>
<dbReference type="InterPro" id="IPR018149">
    <property type="entry name" value="Lys-tRNA-synth_II_C"/>
</dbReference>
<keyword evidence="3" id="KW-0067">ATP-binding</keyword>
<evidence type="ECO:0000256" key="1">
    <source>
        <dbReference type="ARBA" id="ARBA00022598"/>
    </source>
</evidence>
<dbReference type="InterPro" id="IPR004525">
    <property type="entry name" value="EpmA"/>
</dbReference>
<keyword evidence="2" id="KW-0547">Nucleotide-binding</keyword>
<dbReference type="NCBIfam" id="TIGR00462">
    <property type="entry name" value="genX"/>
    <property type="match status" value="1"/>
</dbReference>
<accession>A0A8J7CC92</accession>
<dbReference type="Proteomes" id="UP000631034">
    <property type="component" value="Unassembled WGS sequence"/>
</dbReference>
<dbReference type="GO" id="GO:0005524">
    <property type="term" value="F:ATP binding"/>
    <property type="evidence" value="ECO:0007669"/>
    <property type="project" value="UniProtKB-KW"/>
</dbReference>
<name>A0A8J7CC92_9PROT</name>
<dbReference type="GO" id="GO:0004824">
    <property type="term" value="F:lysine-tRNA ligase activity"/>
    <property type="evidence" value="ECO:0007669"/>
    <property type="project" value="InterPro"/>
</dbReference>
<dbReference type="AlphaFoldDB" id="A0A8J7CC92"/>
<dbReference type="EMBL" id="JACZHT010000003">
    <property type="protein sequence ID" value="MBE1237023.1"/>
    <property type="molecule type" value="Genomic_DNA"/>
</dbReference>
<dbReference type="Gene3D" id="3.30.930.10">
    <property type="entry name" value="Bira Bifunctional Protein, Domain 2"/>
    <property type="match status" value="1"/>
</dbReference>
<dbReference type="InterPro" id="IPR045864">
    <property type="entry name" value="aa-tRNA-synth_II/BPL/LPL"/>
</dbReference>
<organism evidence="5 6">
    <name type="scientific">Phaeovibrio sulfidiphilus</name>
    <dbReference type="NCBI Taxonomy" id="1220600"/>
    <lineage>
        <taxon>Bacteria</taxon>
        <taxon>Pseudomonadati</taxon>
        <taxon>Pseudomonadota</taxon>
        <taxon>Alphaproteobacteria</taxon>
        <taxon>Rhodospirillales</taxon>
        <taxon>Rhodospirillaceae</taxon>
        <taxon>Phaeovibrio</taxon>
    </lineage>
</organism>
<dbReference type="InterPro" id="IPR004364">
    <property type="entry name" value="Aa-tRNA-synt_II"/>
</dbReference>
<evidence type="ECO:0000256" key="2">
    <source>
        <dbReference type="ARBA" id="ARBA00022741"/>
    </source>
</evidence>
<dbReference type="InterPro" id="IPR006195">
    <property type="entry name" value="aa-tRNA-synth_II"/>
</dbReference>
<evidence type="ECO:0000313" key="5">
    <source>
        <dbReference type="EMBL" id="MBE1237023.1"/>
    </source>
</evidence>
<dbReference type="PANTHER" id="PTHR42918">
    <property type="entry name" value="LYSYL-TRNA SYNTHETASE"/>
    <property type="match status" value="1"/>
</dbReference>
<dbReference type="GO" id="GO:0005829">
    <property type="term" value="C:cytosol"/>
    <property type="evidence" value="ECO:0007669"/>
    <property type="project" value="TreeGrafter"/>
</dbReference>